<evidence type="ECO:0000256" key="2">
    <source>
        <dbReference type="ARBA" id="ARBA00008149"/>
    </source>
</evidence>
<dbReference type="PANTHER" id="PTHR40765">
    <property type="entry name" value="ESX-2 SECRETION SYSTEM ATPASE ECCB2"/>
    <property type="match status" value="1"/>
</dbReference>
<proteinExistence type="inferred from homology"/>
<reference evidence="12 13" key="1">
    <citation type="submission" date="2019-02" db="EMBL/GenBank/DDBJ databases">
        <title>Draft genome sequence of Amycolatopsis sp. 8-3EHSu isolated from roots of Suaeda maritima.</title>
        <authorList>
            <person name="Duangmal K."/>
            <person name="Chantavorakit T."/>
        </authorList>
    </citation>
    <scope>NUCLEOTIDE SEQUENCE [LARGE SCALE GENOMIC DNA]</scope>
    <source>
        <strain evidence="12 13">8-3EHSu</strain>
    </source>
</reference>
<evidence type="ECO:0000256" key="6">
    <source>
        <dbReference type="ARBA" id="ARBA00022801"/>
    </source>
</evidence>
<evidence type="ECO:0000256" key="11">
    <source>
        <dbReference type="SAM" id="Phobius"/>
    </source>
</evidence>
<dbReference type="GO" id="GO:0016787">
    <property type="term" value="F:hydrolase activity"/>
    <property type="evidence" value="ECO:0007669"/>
    <property type="project" value="UniProtKB-KW"/>
</dbReference>
<feature type="region of interest" description="Disordered" evidence="10">
    <location>
        <begin position="111"/>
        <end position="145"/>
    </location>
</feature>
<gene>
    <name evidence="12" type="primary">eccB</name>
    <name evidence="12" type="ORF">EWH70_08845</name>
</gene>
<dbReference type="PANTHER" id="PTHR40765:SF2">
    <property type="entry name" value="ESX-2 SECRETION SYSTEM ATPASE ECCB2"/>
    <property type="match status" value="1"/>
</dbReference>
<dbReference type="Proteomes" id="UP000292003">
    <property type="component" value="Unassembled WGS sequence"/>
</dbReference>
<dbReference type="InterPro" id="IPR044857">
    <property type="entry name" value="T7SS_EccB_R1"/>
</dbReference>
<dbReference type="GO" id="GO:0005886">
    <property type="term" value="C:plasma membrane"/>
    <property type="evidence" value="ECO:0007669"/>
    <property type="project" value="UniProtKB-SubCell"/>
</dbReference>
<dbReference type="InterPro" id="IPR007795">
    <property type="entry name" value="T7SS_EccB"/>
</dbReference>
<dbReference type="GO" id="GO:0005524">
    <property type="term" value="F:ATP binding"/>
    <property type="evidence" value="ECO:0007669"/>
    <property type="project" value="UniProtKB-KW"/>
</dbReference>
<dbReference type="GO" id="GO:0005576">
    <property type="term" value="C:extracellular region"/>
    <property type="evidence" value="ECO:0007669"/>
    <property type="project" value="TreeGrafter"/>
</dbReference>
<comment type="subcellular location">
    <subcellularLocation>
        <location evidence="1">Cell membrane</location>
        <topology evidence="1">Single-pass membrane protein</topology>
    </subcellularLocation>
</comment>
<feature type="region of interest" description="Disordered" evidence="10">
    <location>
        <begin position="538"/>
        <end position="557"/>
    </location>
</feature>
<dbReference type="Gene3D" id="2.40.50.910">
    <property type="entry name" value="Type VII secretion system EccB, repeat 3 domain"/>
    <property type="match status" value="1"/>
</dbReference>
<keyword evidence="5" id="KW-0547">Nucleotide-binding</keyword>
<keyword evidence="9 11" id="KW-0472">Membrane</keyword>
<dbReference type="EMBL" id="SFCC01000004">
    <property type="protein sequence ID" value="RZQ64094.1"/>
    <property type="molecule type" value="Genomic_DNA"/>
</dbReference>
<dbReference type="AlphaFoldDB" id="A0A4Q7JCP0"/>
<dbReference type="Pfam" id="PF05108">
    <property type="entry name" value="T7SS_ESX1_EccB"/>
    <property type="match status" value="1"/>
</dbReference>
<evidence type="ECO:0000313" key="12">
    <source>
        <dbReference type="EMBL" id="RZQ64094.1"/>
    </source>
</evidence>
<comment type="caution">
    <text evidence="12">The sequence shown here is derived from an EMBL/GenBank/DDBJ whole genome shotgun (WGS) entry which is preliminary data.</text>
</comment>
<keyword evidence="4 11" id="KW-0812">Transmembrane</keyword>
<dbReference type="RefSeq" id="WP_130474812.1">
    <property type="nucleotide sequence ID" value="NZ_SFCC01000004.1"/>
</dbReference>
<evidence type="ECO:0000256" key="5">
    <source>
        <dbReference type="ARBA" id="ARBA00022741"/>
    </source>
</evidence>
<evidence type="ECO:0000256" key="4">
    <source>
        <dbReference type="ARBA" id="ARBA00022692"/>
    </source>
</evidence>
<feature type="compositionally biased region" description="Low complexity" evidence="10">
    <location>
        <begin position="543"/>
        <end position="557"/>
    </location>
</feature>
<keyword evidence="6" id="KW-0378">Hydrolase</keyword>
<keyword evidence="8 11" id="KW-1133">Transmembrane helix</keyword>
<evidence type="ECO:0000256" key="9">
    <source>
        <dbReference type="ARBA" id="ARBA00023136"/>
    </source>
</evidence>
<evidence type="ECO:0000256" key="10">
    <source>
        <dbReference type="SAM" id="MobiDB-lite"/>
    </source>
</evidence>
<feature type="transmembrane region" description="Helical" evidence="11">
    <location>
        <begin position="43"/>
        <end position="64"/>
    </location>
</feature>
<evidence type="ECO:0000256" key="3">
    <source>
        <dbReference type="ARBA" id="ARBA00022475"/>
    </source>
</evidence>
<evidence type="ECO:0000256" key="8">
    <source>
        <dbReference type="ARBA" id="ARBA00022989"/>
    </source>
</evidence>
<comment type="similarity">
    <text evidence="2">Belongs to the EccB family.</text>
</comment>
<keyword evidence="13" id="KW-1185">Reference proteome</keyword>
<dbReference type="InterPro" id="IPR042485">
    <property type="entry name" value="T7SS_EccB_R3"/>
</dbReference>
<name>A0A4Q7JCP0_9PSEU</name>
<protein>
    <submittedName>
        <fullName evidence="12">Type VII secretion protein EccB</fullName>
    </submittedName>
</protein>
<evidence type="ECO:0000256" key="1">
    <source>
        <dbReference type="ARBA" id="ARBA00004162"/>
    </source>
</evidence>
<dbReference type="Gene3D" id="3.30.2390.20">
    <property type="entry name" value="Type VII secretion system EccB, repeat 1 domain"/>
    <property type="match status" value="1"/>
</dbReference>
<dbReference type="NCBIfam" id="TIGR03919">
    <property type="entry name" value="T7SS_EccB"/>
    <property type="match status" value="1"/>
</dbReference>
<keyword evidence="3" id="KW-1003">Cell membrane</keyword>
<organism evidence="12 13">
    <name type="scientific">Amycolatopsis suaedae</name>
    <dbReference type="NCBI Taxonomy" id="2510978"/>
    <lineage>
        <taxon>Bacteria</taxon>
        <taxon>Bacillati</taxon>
        <taxon>Actinomycetota</taxon>
        <taxon>Actinomycetes</taxon>
        <taxon>Pseudonocardiales</taxon>
        <taxon>Pseudonocardiaceae</taxon>
        <taxon>Amycolatopsis</taxon>
    </lineage>
</organism>
<sequence>MPSTPTTKSQVQAYQFVLRRMQSALVRKDAVMLHDPMRTHSRATIVGVVLSMLGLLGFVIWGFIKPAPTPPKAGIVIGEQSGEVYVKTENPSYLIPTFNLASARLLLMAQQEQQQQQGQGGQQAGSAPPAQAAQTEVKPATVVPDDQLKDIPRKRMQGIVDAPQLLPTKEQRIADHWAVCDNIISDANLPTEERRRQARRETAVLAGVDSLGTQGMGRELQPNEAVLVRGDNQEIYLIYRLIGNVNQPNASAVKAKIDGRNGIVQSTLGLGDEYRQASMGLLNAIPEVDPLRPIEIPNAGNPSQFNIDGLPIGSVFKTQSSSGQLQFWAILQDGVQEISELTGDLIRNGNQVPGRETVTTVSPDRLNNVQRILPGMPQYLKVDEFPKTKPTILDSFSSDTPVTCLGWQVRGEGANRDGHTAIFVSNEIPFPKDKQGNRYQPVDIGQANPDATTRVDKFYMPYGRAAFIRAAQSKESFDTGQMSIVSDRGMRYGVPDMRIAQGLGLEAPTPAPELIIGLLPTGSSLNTRDVLRTYDSVQIDPNSGSFPTSSAAPAPPG</sequence>
<keyword evidence="7" id="KW-0067">ATP-binding</keyword>
<accession>A0A4Q7JCP0</accession>
<evidence type="ECO:0000313" key="13">
    <source>
        <dbReference type="Proteomes" id="UP000292003"/>
    </source>
</evidence>
<feature type="compositionally biased region" description="Low complexity" evidence="10">
    <location>
        <begin position="124"/>
        <end position="134"/>
    </location>
</feature>
<dbReference type="OrthoDB" id="3847604at2"/>
<evidence type="ECO:0000256" key="7">
    <source>
        <dbReference type="ARBA" id="ARBA00022840"/>
    </source>
</evidence>